<dbReference type="EMBL" id="BDGU01000315">
    <property type="protein sequence ID" value="GAW06314.1"/>
    <property type="molecule type" value="Genomic_DNA"/>
</dbReference>
<dbReference type="Pfam" id="PF13417">
    <property type="entry name" value="GST_N_3"/>
    <property type="match status" value="1"/>
</dbReference>
<dbReference type="InterPro" id="IPR054416">
    <property type="entry name" value="GST_UstS-like_C"/>
</dbReference>
<dbReference type="Gene3D" id="1.20.1050.10">
    <property type="match status" value="1"/>
</dbReference>
<dbReference type="InterPro" id="IPR004045">
    <property type="entry name" value="Glutathione_S-Trfase_N"/>
</dbReference>
<dbReference type="STRING" id="5353.A0A1Q3EGN2"/>
<dbReference type="SUPFAM" id="SSF52833">
    <property type="entry name" value="Thioredoxin-like"/>
    <property type="match status" value="1"/>
</dbReference>
<evidence type="ECO:0000259" key="1">
    <source>
        <dbReference type="PROSITE" id="PS50404"/>
    </source>
</evidence>
<dbReference type="InterPro" id="IPR036249">
    <property type="entry name" value="Thioredoxin-like_sf"/>
</dbReference>
<organism evidence="2 3">
    <name type="scientific">Lentinula edodes</name>
    <name type="common">Shiitake mushroom</name>
    <name type="synonym">Lentinus edodes</name>
    <dbReference type="NCBI Taxonomy" id="5353"/>
    <lineage>
        <taxon>Eukaryota</taxon>
        <taxon>Fungi</taxon>
        <taxon>Dikarya</taxon>
        <taxon>Basidiomycota</taxon>
        <taxon>Agaricomycotina</taxon>
        <taxon>Agaricomycetes</taxon>
        <taxon>Agaricomycetidae</taxon>
        <taxon>Agaricales</taxon>
        <taxon>Marasmiineae</taxon>
        <taxon>Omphalotaceae</taxon>
        <taxon>Lentinula</taxon>
    </lineage>
</organism>
<feature type="domain" description="GST N-terminal" evidence="1">
    <location>
        <begin position="80"/>
        <end position="175"/>
    </location>
</feature>
<dbReference type="Proteomes" id="UP000188533">
    <property type="component" value="Unassembled WGS sequence"/>
</dbReference>
<protein>
    <recommendedName>
        <fullName evidence="1">GST N-terminal domain-containing protein</fullName>
    </recommendedName>
</protein>
<evidence type="ECO:0000313" key="3">
    <source>
        <dbReference type="Proteomes" id="UP000188533"/>
    </source>
</evidence>
<comment type="caution">
    <text evidence="2">The sequence shown here is derived from an EMBL/GenBank/DDBJ whole genome shotgun (WGS) entry which is preliminary data.</text>
</comment>
<reference evidence="2 3" key="2">
    <citation type="submission" date="2017-02" db="EMBL/GenBank/DDBJ databases">
        <title>A genome survey and senescence transcriptome analysis in Lentinula edodes.</title>
        <authorList>
            <person name="Sakamoto Y."/>
            <person name="Nakade K."/>
            <person name="Sato S."/>
            <person name="Yoshida Y."/>
            <person name="Miyazaki K."/>
            <person name="Natsume S."/>
            <person name="Konno N."/>
        </authorList>
    </citation>
    <scope>NUCLEOTIDE SEQUENCE [LARGE SCALE GENOMIC DNA]</scope>
    <source>
        <strain evidence="2 3">NBRC 111202</strain>
    </source>
</reference>
<dbReference type="AlphaFoldDB" id="A0A1Q3EGN2"/>
<gene>
    <name evidence="2" type="ORF">LENED_008230</name>
</gene>
<proteinExistence type="predicted"/>
<reference evidence="2 3" key="1">
    <citation type="submission" date="2016-08" db="EMBL/GenBank/DDBJ databases">
        <authorList>
            <consortium name="Lentinula edodes genome sequencing consortium"/>
            <person name="Sakamoto Y."/>
            <person name="Nakade K."/>
            <person name="Sato S."/>
            <person name="Yoshida Y."/>
            <person name="Miyazaki K."/>
            <person name="Natsume S."/>
            <person name="Konno N."/>
        </authorList>
    </citation>
    <scope>NUCLEOTIDE SEQUENCE [LARGE SCALE GENOMIC DNA]</scope>
    <source>
        <strain evidence="2 3">NBRC 111202</strain>
    </source>
</reference>
<dbReference type="PROSITE" id="PS50404">
    <property type="entry name" value="GST_NTER"/>
    <property type="match status" value="1"/>
</dbReference>
<accession>A0A1Q3EGN2</accession>
<dbReference type="CDD" id="cd00299">
    <property type="entry name" value="GST_C_family"/>
    <property type="match status" value="1"/>
</dbReference>
<keyword evidence="3" id="KW-1185">Reference proteome</keyword>
<sequence>MYIESEASPSFRISILHPYPSNHTQEAEVSHSGFHLYLYFLFFKSREVIVSLHPIEMTTRPRHTNYSPQSSIITLYDTNVQHGYTPQPWAPNIWRVRFILNYKRLPYKTIWVEFADVEATLRSIGAPPSAMKSDGLPLYTLPVLVDPTNIPYAPVILSNTNNISEYLESTYPSPAVFPAGSRALQSLFVHCIQEFFAKPLLPIMVPMSHQHLSDRSQRHLRNYPSSLSAAYNPQGHSSSHPLPSGPQREQAWLAVKEQFDFIDAIMAKNTGDGDGIVVMGREVTYADFALCSVLLWIVRIAPQDWVRVRNWNGGRWERLWERCKPYMQEH</sequence>
<evidence type="ECO:0000313" key="2">
    <source>
        <dbReference type="EMBL" id="GAW06314.1"/>
    </source>
</evidence>
<dbReference type="Pfam" id="PF22041">
    <property type="entry name" value="GST_C_7"/>
    <property type="match status" value="1"/>
</dbReference>
<name>A0A1Q3EGN2_LENED</name>
<dbReference type="Gene3D" id="3.40.30.10">
    <property type="entry name" value="Glutaredoxin"/>
    <property type="match status" value="1"/>
</dbReference>